<dbReference type="AlphaFoldDB" id="A0A328DGZ0"/>
<accession>A0A328DGZ0</accession>
<proteinExistence type="predicted"/>
<comment type="caution">
    <text evidence="1">The sequence shown here is derived from an EMBL/GenBank/DDBJ whole genome shotgun (WGS) entry which is preliminary data.</text>
</comment>
<organism evidence="1 2">
    <name type="scientific">Cuscuta australis</name>
    <dbReference type="NCBI Taxonomy" id="267555"/>
    <lineage>
        <taxon>Eukaryota</taxon>
        <taxon>Viridiplantae</taxon>
        <taxon>Streptophyta</taxon>
        <taxon>Embryophyta</taxon>
        <taxon>Tracheophyta</taxon>
        <taxon>Spermatophyta</taxon>
        <taxon>Magnoliopsida</taxon>
        <taxon>eudicotyledons</taxon>
        <taxon>Gunneridae</taxon>
        <taxon>Pentapetalae</taxon>
        <taxon>asterids</taxon>
        <taxon>lamiids</taxon>
        <taxon>Solanales</taxon>
        <taxon>Convolvulaceae</taxon>
        <taxon>Cuscuteae</taxon>
        <taxon>Cuscuta</taxon>
        <taxon>Cuscuta subgen. Grammica</taxon>
        <taxon>Cuscuta sect. Cleistogrammica</taxon>
    </lineage>
</organism>
<dbReference type="Proteomes" id="UP000249390">
    <property type="component" value="Unassembled WGS sequence"/>
</dbReference>
<reference evidence="1 2" key="1">
    <citation type="submission" date="2018-06" db="EMBL/GenBank/DDBJ databases">
        <title>The Genome of Cuscuta australis (Dodder) Provides Insight into the Evolution of Plant Parasitism.</title>
        <authorList>
            <person name="Liu H."/>
        </authorList>
    </citation>
    <scope>NUCLEOTIDE SEQUENCE [LARGE SCALE GENOMIC DNA]</scope>
    <source>
        <strain evidence="2">cv. Yunnan</strain>
        <tissue evidence="1">Vines</tissue>
    </source>
</reference>
<keyword evidence="2" id="KW-1185">Reference proteome</keyword>
<dbReference type="EMBL" id="NQVE01000159">
    <property type="protein sequence ID" value="RAL43233.1"/>
    <property type="molecule type" value="Genomic_DNA"/>
</dbReference>
<gene>
    <name evidence="1" type="ORF">DM860_015123</name>
</gene>
<protein>
    <submittedName>
        <fullName evidence="1">Uncharacterized protein</fullName>
    </submittedName>
</protein>
<evidence type="ECO:0000313" key="1">
    <source>
        <dbReference type="EMBL" id="RAL43233.1"/>
    </source>
</evidence>
<sequence>MILGSLRVTDHLLSLCISNSVIGDRAAALSTTLVAQLCPHETCHVLFFEVCLSHSRSLLEITVGSEVKLKVLRADWKIIGMPQQLYTIYTPKAKTDIMSLRALCLPLV</sequence>
<evidence type="ECO:0000313" key="2">
    <source>
        <dbReference type="Proteomes" id="UP000249390"/>
    </source>
</evidence>
<name>A0A328DGZ0_9ASTE</name>